<keyword evidence="3 12" id="KW-0812">Transmembrane</keyword>
<dbReference type="GO" id="GO:0005524">
    <property type="term" value="F:ATP binding"/>
    <property type="evidence" value="ECO:0007669"/>
    <property type="project" value="UniProtKB-UniRule"/>
</dbReference>
<feature type="transmembrane region" description="Helical" evidence="12">
    <location>
        <begin position="237"/>
        <end position="256"/>
    </location>
</feature>
<dbReference type="Gene3D" id="3.30.70.100">
    <property type="match status" value="1"/>
</dbReference>
<dbReference type="CDD" id="cd02094">
    <property type="entry name" value="P-type_ATPase_Cu-like"/>
    <property type="match status" value="1"/>
</dbReference>
<dbReference type="InterPro" id="IPR001757">
    <property type="entry name" value="P_typ_ATPase"/>
</dbReference>
<feature type="transmembrane region" description="Helical" evidence="12">
    <location>
        <begin position="197"/>
        <end position="217"/>
    </location>
</feature>
<comment type="catalytic activity">
    <reaction evidence="10">
        <text>ATP + H2O = ADP + phosphate + H(+)</text>
        <dbReference type="Rhea" id="RHEA:13065"/>
        <dbReference type="ChEBI" id="CHEBI:15377"/>
        <dbReference type="ChEBI" id="CHEBI:15378"/>
        <dbReference type="ChEBI" id="CHEBI:30616"/>
        <dbReference type="ChEBI" id="CHEBI:43474"/>
        <dbReference type="ChEBI" id="CHEBI:456216"/>
    </reaction>
</comment>
<feature type="transmembrane region" description="Helical" evidence="12">
    <location>
        <begin position="418"/>
        <end position="445"/>
    </location>
</feature>
<evidence type="ECO:0000256" key="12">
    <source>
        <dbReference type="RuleBase" id="RU362081"/>
    </source>
</evidence>
<dbReference type="GO" id="GO:0016887">
    <property type="term" value="F:ATP hydrolysis activity"/>
    <property type="evidence" value="ECO:0007669"/>
    <property type="project" value="InterPro"/>
</dbReference>
<dbReference type="SFLD" id="SFLDG00002">
    <property type="entry name" value="C1.7:_P-type_atpase_like"/>
    <property type="match status" value="1"/>
</dbReference>
<keyword evidence="12" id="KW-1003">Cell membrane</keyword>
<keyword evidence="16" id="KW-1185">Reference proteome</keyword>
<dbReference type="SFLD" id="SFLDF00027">
    <property type="entry name" value="p-type_atpase"/>
    <property type="match status" value="1"/>
</dbReference>
<dbReference type="InterPro" id="IPR059000">
    <property type="entry name" value="ATPase_P-type_domA"/>
</dbReference>
<dbReference type="InterPro" id="IPR023299">
    <property type="entry name" value="ATPase_P-typ_cyto_dom_N"/>
</dbReference>
<gene>
    <name evidence="15" type="ORF">HGG74_14150</name>
</gene>
<keyword evidence="5 12" id="KW-0547">Nucleotide-binding</keyword>
<feature type="transmembrane region" description="Helical" evidence="12">
    <location>
        <begin position="761"/>
        <end position="779"/>
    </location>
</feature>
<dbReference type="FunFam" id="3.30.70.100:FF:000005">
    <property type="entry name" value="Copper-exporting P-type ATPase A"/>
    <property type="match status" value="1"/>
</dbReference>
<dbReference type="FunFam" id="2.70.150.10:FF:000002">
    <property type="entry name" value="Copper-transporting ATPase 1, putative"/>
    <property type="match status" value="1"/>
</dbReference>
<dbReference type="AlphaFoldDB" id="A0A7X6K4R7"/>
<evidence type="ECO:0000256" key="6">
    <source>
        <dbReference type="ARBA" id="ARBA00022840"/>
    </source>
</evidence>
<keyword evidence="9 12" id="KW-0472">Membrane</keyword>
<dbReference type="GO" id="GO:0055070">
    <property type="term" value="P:copper ion homeostasis"/>
    <property type="evidence" value="ECO:0007669"/>
    <property type="project" value="TreeGrafter"/>
</dbReference>
<dbReference type="Gene3D" id="2.70.150.10">
    <property type="entry name" value="Calcium-transporting ATPase, cytoplasmic transduction domain A"/>
    <property type="match status" value="1"/>
</dbReference>
<feature type="transmembrane region" description="Helical" evidence="12">
    <location>
        <begin position="390"/>
        <end position="412"/>
    </location>
</feature>
<proteinExistence type="inferred from homology"/>
<dbReference type="GO" id="GO:0005507">
    <property type="term" value="F:copper ion binding"/>
    <property type="evidence" value="ECO:0007669"/>
    <property type="project" value="TreeGrafter"/>
</dbReference>
<dbReference type="Gene3D" id="3.40.1110.10">
    <property type="entry name" value="Calcium-transporting ATPase, cytoplasmic domain N"/>
    <property type="match status" value="1"/>
</dbReference>
<dbReference type="NCBIfam" id="TIGR01525">
    <property type="entry name" value="ATPase-IB_hvy"/>
    <property type="match status" value="1"/>
</dbReference>
<dbReference type="PANTHER" id="PTHR43520:SF8">
    <property type="entry name" value="P-TYPE CU(+) TRANSPORTER"/>
    <property type="match status" value="1"/>
</dbReference>
<dbReference type="InterPro" id="IPR008250">
    <property type="entry name" value="ATPase_P-typ_transduc_dom_A_sf"/>
</dbReference>
<dbReference type="InterPro" id="IPR023298">
    <property type="entry name" value="ATPase_P-typ_TM_dom_sf"/>
</dbReference>
<dbReference type="InterPro" id="IPR044492">
    <property type="entry name" value="P_typ_ATPase_HD_dom"/>
</dbReference>
<dbReference type="Pfam" id="PF00702">
    <property type="entry name" value="Hydrolase"/>
    <property type="match status" value="1"/>
</dbReference>
<dbReference type="PROSITE" id="PS50846">
    <property type="entry name" value="HMA_2"/>
    <property type="match status" value="1"/>
</dbReference>
<dbReference type="PRINTS" id="PR00119">
    <property type="entry name" value="CATATPASE"/>
</dbReference>
<feature type="transmembrane region" description="Helical" evidence="12">
    <location>
        <begin position="142"/>
        <end position="160"/>
    </location>
</feature>
<organism evidence="15 16">
    <name type="scientific">Arthrobacter mobilis</name>
    <dbReference type="NCBI Taxonomy" id="2724944"/>
    <lineage>
        <taxon>Bacteria</taxon>
        <taxon>Bacillati</taxon>
        <taxon>Actinomycetota</taxon>
        <taxon>Actinomycetes</taxon>
        <taxon>Micrococcales</taxon>
        <taxon>Micrococcaceae</taxon>
        <taxon>Arthrobacter</taxon>
    </lineage>
</organism>
<evidence type="ECO:0000256" key="4">
    <source>
        <dbReference type="ARBA" id="ARBA00022723"/>
    </source>
</evidence>
<dbReference type="EMBL" id="JAAZSQ010000014">
    <property type="protein sequence ID" value="NKX55657.1"/>
    <property type="molecule type" value="Genomic_DNA"/>
</dbReference>
<dbReference type="Pfam" id="PF00403">
    <property type="entry name" value="HMA"/>
    <property type="match status" value="1"/>
</dbReference>
<sequence length="788" mass="80336">MVQQTGTAAGGAGNAGKPDTRLVELEIEGMTCASCVNRVERKLGKIEGVSASVNLPLEAAQVTVPADVTDQQIVDTVNAIGYKARLKEAPAPAGPPTAVAPAETRGGARPAPEAVETGQHGLGRPEDHLAHGGTAARLRPRLWTAAALTIPVFIIAMVPGAQFPHWGWAALLLSAPVVFWSAWPFHRAAAVNARHLASTMDTLVSLGVLAAFVFSAWQLGMDPMMTAHGHAEMAGHGLYFETAAVVVTFLLLGRYLEASAKQKAGSALRALLNLGAKEATVLRGGVETRIPAGQLVPGDEFVVRPGEKIATDGYVIQGRSAVDTSLITGESVPVEVDVDDTVIGATINTSGRLLVRATRTGSETTLAQMARLVSQAQAGKAPIARLADRISAVFVPIVVAIAAAAFGLWMLFSGDLQAAFTAAVTVLVIACPCALGLATPTALLVGTGRASQLGILIKGPQILEDTRHVDTILLDKTGTVTTGRLAVTGVAALDGRSDAEVLALAGAVEAGSEHPIAKAVVEAARAAGPLPVPAGFHSAPGGGVRGTAAYDGGPALALVAGRTGWLEENGIVPSAAQQQAFAALQDSGATAIWLAVDGEPAGIISLRDTVKDGSAAAVRRLKELGLRPVLLTGDNAAVAAHVAAAVGIAAGDVYAEVRPEGKVEAVRGLQEAGRTVAMVGDGVNDAAALAQADLGIAMGSGTDVAIEAADITVMGSDLGQVVQAIELSRRTLATIKANLFWAFAYNTLGIPVAALGLLNPMIAGAAMAASSVLVVANSLRLRRFGARA</sequence>
<keyword evidence="6 12" id="KW-0067">ATP-binding</keyword>
<keyword evidence="4 12" id="KW-0479">Metal-binding</keyword>
<evidence type="ECO:0000256" key="3">
    <source>
        <dbReference type="ARBA" id="ARBA00022692"/>
    </source>
</evidence>
<dbReference type="InterPro" id="IPR018303">
    <property type="entry name" value="ATPase_P-typ_P_site"/>
</dbReference>
<dbReference type="SUPFAM" id="SSF55008">
    <property type="entry name" value="HMA, heavy metal-associated domain"/>
    <property type="match status" value="1"/>
</dbReference>
<dbReference type="SUPFAM" id="SSF81665">
    <property type="entry name" value="Calcium ATPase, transmembrane domain M"/>
    <property type="match status" value="1"/>
</dbReference>
<comment type="similarity">
    <text evidence="2 12">Belongs to the cation transport ATPase (P-type) (TC 3.A.3) family. Type IB subfamily.</text>
</comment>
<evidence type="ECO:0000256" key="9">
    <source>
        <dbReference type="ARBA" id="ARBA00023136"/>
    </source>
</evidence>
<dbReference type="Pfam" id="PF00122">
    <property type="entry name" value="E1-E2_ATPase"/>
    <property type="match status" value="1"/>
</dbReference>
<evidence type="ECO:0000256" key="11">
    <source>
        <dbReference type="ARBA" id="ARBA00074171"/>
    </source>
</evidence>
<dbReference type="SFLD" id="SFLDS00003">
    <property type="entry name" value="Haloacid_Dehalogenase"/>
    <property type="match status" value="1"/>
</dbReference>
<keyword evidence="7" id="KW-1278">Translocase</keyword>
<dbReference type="PRINTS" id="PR00120">
    <property type="entry name" value="HATPASE"/>
</dbReference>
<dbReference type="InterPro" id="IPR036412">
    <property type="entry name" value="HAD-like_sf"/>
</dbReference>
<dbReference type="NCBIfam" id="TIGR01511">
    <property type="entry name" value="ATPase-IB1_Cu"/>
    <property type="match status" value="1"/>
</dbReference>
<comment type="subcellular location">
    <subcellularLocation>
        <location evidence="1">Cell membrane</location>
        <topology evidence="1">Multi-pass membrane protein</topology>
    </subcellularLocation>
</comment>
<dbReference type="PANTHER" id="PTHR43520">
    <property type="entry name" value="ATP7, ISOFORM B"/>
    <property type="match status" value="1"/>
</dbReference>
<evidence type="ECO:0000256" key="7">
    <source>
        <dbReference type="ARBA" id="ARBA00022967"/>
    </source>
</evidence>
<comment type="caution">
    <text evidence="15">The sequence shown here is derived from an EMBL/GenBank/DDBJ whole genome shotgun (WGS) entry which is preliminary data.</text>
</comment>
<feature type="domain" description="HMA" evidence="14">
    <location>
        <begin position="21"/>
        <end position="85"/>
    </location>
</feature>
<dbReference type="SUPFAM" id="SSF81653">
    <property type="entry name" value="Calcium ATPase, transduction domain A"/>
    <property type="match status" value="1"/>
</dbReference>
<feature type="region of interest" description="Disordered" evidence="13">
    <location>
        <begin position="90"/>
        <end position="130"/>
    </location>
</feature>
<evidence type="ECO:0000256" key="13">
    <source>
        <dbReference type="SAM" id="MobiDB-lite"/>
    </source>
</evidence>
<dbReference type="InterPro" id="IPR006121">
    <property type="entry name" value="HMA_dom"/>
</dbReference>
<dbReference type="Proteomes" id="UP000544090">
    <property type="component" value="Unassembled WGS sequence"/>
</dbReference>
<dbReference type="SUPFAM" id="SSF56784">
    <property type="entry name" value="HAD-like"/>
    <property type="match status" value="1"/>
</dbReference>
<dbReference type="InterPro" id="IPR036163">
    <property type="entry name" value="HMA_dom_sf"/>
</dbReference>
<evidence type="ECO:0000256" key="10">
    <source>
        <dbReference type="ARBA" id="ARBA00049360"/>
    </source>
</evidence>
<reference evidence="15 16" key="1">
    <citation type="submission" date="2020-04" db="EMBL/GenBank/DDBJ databases">
        <title>Arthrobacter sp. nov.</title>
        <authorList>
            <person name="Liu S."/>
        </authorList>
    </citation>
    <scope>NUCLEOTIDE SEQUENCE [LARGE SCALE GENOMIC DNA]</scope>
    <source>
        <strain evidence="15 16">E918</strain>
    </source>
</reference>
<evidence type="ECO:0000313" key="15">
    <source>
        <dbReference type="EMBL" id="NKX55657.1"/>
    </source>
</evidence>
<feature type="transmembrane region" description="Helical" evidence="12">
    <location>
        <begin position="166"/>
        <end position="185"/>
    </location>
</feature>
<evidence type="ECO:0000256" key="1">
    <source>
        <dbReference type="ARBA" id="ARBA00004651"/>
    </source>
</evidence>
<dbReference type="InterPro" id="IPR027256">
    <property type="entry name" value="P-typ_ATPase_IB"/>
</dbReference>
<evidence type="ECO:0000259" key="14">
    <source>
        <dbReference type="PROSITE" id="PS50846"/>
    </source>
</evidence>
<evidence type="ECO:0000256" key="8">
    <source>
        <dbReference type="ARBA" id="ARBA00022989"/>
    </source>
</evidence>
<dbReference type="RefSeq" id="WP_168487344.1">
    <property type="nucleotide sequence ID" value="NZ_JAAZSQ010000014.1"/>
</dbReference>
<dbReference type="GO" id="GO:0043682">
    <property type="term" value="F:P-type divalent copper transporter activity"/>
    <property type="evidence" value="ECO:0007669"/>
    <property type="project" value="TreeGrafter"/>
</dbReference>
<name>A0A7X6K4R7_9MICC</name>
<dbReference type="CDD" id="cd00371">
    <property type="entry name" value="HMA"/>
    <property type="match status" value="1"/>
</dbReference>
<dbReference type="InterPro" id="IPR017969">
    <property type="entry name" value="Heavy-metal-associated_CS"/>
</dbReference>
<accession>A0A7X6K4R7</accession>
<dbReference type="InterPro" id="IPR023214">
    <property type="entry name" value="HAD_sf"/>
</dbReference>
<dbReference type="PROSITE" id="PS00154">
    <property type="entry name" value="ATPASE_E1_E2"/>
    <property type="match status" value="1"/>
</dbReference>
<keyword evidence="8 12" id="KW-1133">Transmembrane helix</keyword>
<feature type="transmembrane region" description="Helical" evidence="12">
    <location>
        <begin position="737"/>
        <end position="755"/>
    </location>
</feature>
<dbReference type="PROSITE" id="PS01229">
    <property type="entry name" value="COF_2"/>
    <property type="match status" value="1"/>
</dbReference>
<evidence type="ECO:0000256" key="5">
    <source>
        <dbReference type="ARBA" id="ARBA00022741"/>
    </source>
</evidence>
<dbReference type="PROSITE" id="PS01047">
    <property type="entry name" value="HMA_1"/>
    <property type="match status" value="1"/>
</dbReference>
<dbReference type="NCBIfam" id="TIGR01494">
    <property type="entry name" value="ATPase_P-type"/>
    <property type="match status" value="2"/>
</dbReference>
<evidence type="ECO:0000256" key="2">
    <source>
        <dbReference type="ARBA" id="ARBA00006024"/>
    </source>
</evidence>
<evidence type="ECO:0000313" key="16">
    <source>
        <dbReference type="Proteomes" id="UP000544090"/>
    </source>
</evidence>
<protein>
    <recommendedName>
        <fullName evidence="11">Cation-transporting P-type ATPase B</fullName>
    </recommendedName>
</protein>
<dbReference type="GO" id="GO:0005886">
    <property type="term" value="C:plasma membrane"/>
    <property type="evidence" value="ECO:0007669"/>
    <property type="project" value="UniProtKB-SubCell"/>
</dbReference>
<dbReference type="Gene3D" id="3.40.50.1000">
    <property type="entry name" value="HAD superfamily/HAD-like"/>
    <property type="match status" value="1"/>
</dbReference>